<feature type="binding site" description="axial binding residue" evidence="9">
    <location>
        <position position="152"/>
    </location>
    <ligand>
        <name>heme</name>
        <dbReference type="ChEBI" id="CHEBI:30413"/>
    </ligand>
    <ligandPart>
        <name>Fe</name>
        <dbReference type="ChEBI" id="CHEBI:18248"/>
    </ligandPart>
</feature>
<evidence type="ECO:0000256" key="5">
    <source>
        <dbReference type="ARBA" id="ARBA00022723"/>
    </source>
</evidence>
<keyword evidence="11" id="KW-0732">Signal</keyword>
<dbReference type="InterPro" id="IPR050364">
    <property type="entry name" value="Cytochrome_P450_fung"/>
</dbReference>
<reference evidence="12 13" key="1">
    <citation type="journal article" date="2013" name="Nat. Commun.">
        <title>The evolution and pathogenic mechanisms of the rice sheath blight pathogen.</title>
        <authorList>
            <person name="Zheng A."/>
            <person name="Lin R."/>
            <person name="Xu L."/>
            <person name="Qin P."/>
            <person name="Tang C."/>
            <person name="Ai P."/>
            <person name="Zhang D."/>
            <person name="Liu Y."/>
            <person name="Sun Z."/>
            <person name="Feng H."/>
            <person name="Wang Y."/>
            <person name="Chen Y."/>
            <person name="Liang X."/>
            <person name="Fu R."/>
            <person name="Li Q."/>
            <person name="Zhang J."/>
            <person name="Yu X."/>
            <person name="Xie Z."/>
            <person name="Ding L."/>
            <person name="Guan P."/>
            <person name="Tang J."/>
            <person name="Liang Y."/>
            <person name="Wang S."/>
            <person name="Deng Q."/>
            <person name="Li S."/>
            <person name="Zhu J."/>
            <person name="Wang L."/>
            <person name="Liu H."/>
            <person name="Li P."/>
        </authorList>
    </citation>
    <scope>NUCLEOTIDE SEQUENCE [LARGE SCALE GENOMIC DNA]</scope>
    <source>
        <strain evidence="13">AG-1 IA</strain>
    </source>
</reference>
<evidence type="ECO:0000256" key="6">
    <source>
        <dbReference type="ARBA" id="ARBA00023002"/>
    </source>
</evidence>
<evidence type="ECO:0000256" key="7">
    <source>
        <dbReference type="ARBA" id="ARBA00023004"/>
    </source>
</evidence>
<keyword evidence="4 9" id="KW-0349">Heme</keyword>
<evidence type="ECO:0000256" key="1">
    <source>
        <dbReference type="ARBA" id="ARBA00001971"/>
    </source>
</evidence>
<dbReference type="GO" id="GO:0005506">
    <property type="term" value="F:iron ion binding"/>
    <property type="evidence" value="ECO:0007669"/>
    <property type="project" value="InterPro"/>
</dbReference>
<dbReference type="PRINTS" id="PR00385">
    <property type="entry name" value="P450"/>
</dbReference>
<evidence type="ECO:0000256" key="9">
    <source>
        <dbReference type="PIRSR" id="PIRSR602401-1"/>
    </source>
</evidence>
<gene>
    <name evidence="12" type="ORF">AG1IA_08010</name>
</gene>
<protein>
    <submittedName>
        <fullName evidence="12">Cytochrome P450 domain-containing protein</fullName>
    </submittedName>
</protein>
<evidence type="ECO:0000256" key="10">
    <source>
        <dbReference type="RuleBase" id="RU000461"/>
    </source>
</evidence>
<dbReference type="Gene3D" id="1.10.630.10">
    <property type="entry name" value="Cytochrome P450"/>
    <property type="match status" value="1"/>
</dbReference>
<keyword evidence="6 10" id="KW-0560">Oxidoreductase</keyword>
<dbReference type="HOGENOM" id="CLU_001570_20_0_1"/>
<evidence type="ECO:0000313" key="13">
    <source>
        <dbReference type="Proteomes" id="UP000011668"/>
    </source>
</evidence>
<dbReference type="OMA" id="RESHRWY"/>
<keyword evidence="13" id="KW-1185">Reference proteome</keyword>
<dbReference type="PANTHER" id="PTHR46300">
    <property type="entry name" value="P450, PUTATIVE (EUROFUNG)-RELATED-RELATED"/>
    <property type="match status" value="1"/>
</dbReference>
<evidence type="ECO:0000256" key="2">
    <source>
        <dbReference type="ARBA" id="ARBA00005179"/>
    </source>
</evidence>
<evidence type="ECO:0000256" key="4">
    <source>
        <dbReference type="ARBA" id="ARBA00022617"/>
    </source>
</evidence>
<evidence type="ECO:0000256" key="11">
    <source>
        <dbReference type="SAM" id="SignalP"/>
    </source>
</evidence>
<dbReference type="GO" id="GO:0004497">
    <property type="term" value="F:monooxygenase activity"/>
    <property type="evidence" value="ECO:0007669"/>
    <property type="project" value="UniProtKB-KW"/>
</dbReference>
<dbReference type="InterPro" id="IPR017972">
    <property type="entry name" value="Cyt_P450_CS"/>
</dbReference>
<name>L8WMD2_THACA</name>
<keyword evidence="5 9" id="KW-0479">Metal-binding</keyword>
<sequence>MVQTVSSLKTFVLAMLLFPECQRKAQAEIDRVIGTGRLPTFEDKDRLPYIDNLINEVMRWQPVTPLGNLAVPHACTQDDVYRNYRIPKGAIVKCLVSRISSSVISEMALILESRSMSRNEEVYKNSECFNPDRFIDPQVPKIPAFGFGRRLCPGIHYAGASIYITIVSILAAYNITKAKDENGEEITPSTEGVAESVVYSEGVNLCKAQAMHARARNPASCIIIIEYYQELLLLDVNDQLVMRSLVWIRCRLVEFMHYMQHIRWAEAEFTLST</sequence>
<dbReference type="AlphaFoldDB" id="L8WMD2"/>
<dbReference type="InterPro" id="IPR036396">
    <property type="entry name" value="Cyt_P450_sf"/>
</dbReference>
<dbReference type="PROSITE" id="PS00086">
    <property type="entry name" value="CYTOCHROME_P450"/>
    <property type="match status" value="1"/>
</dbReference>
<keyword evidence="8 10" id="KW-0503">Monooxygenase</keyword>
<dbReference type="GO" id="GO:0016705">
    <property type="term" value="F:oxidoreductase activity, acting on paired donors, with incorporation or reduction of molecular oxygen"/>
    <property type="evidence" value="ECO:0007669"/>
    <property type="project" value="InterPro"/>
</dbReference>
<dbReference type="InterPro" id="IPR002401">
    <property type="entry name" value="Cyt_P450_E_grp-I"/>
</dbReference>
<feature type="chain" id="PRO_5003996798" evidence="11">
    <location>
        <begin position="28"/>
        <end position="273"/>
    </location>
</feature>
<dbReference type="PANTHER" id="PTHR46300:SF7">
    <property type="entry name" value="P450, PUTATIVE (EUROFUNG)-RELATED"/>
    <property type="match status" value="1"/>
</dbReference>
<proteinExistence type="inferred from homology"/>
<accession>L8WMD2</accession>
<evidence type="ECO:0000256" key="8">
    <source>
        <dbReference type="ARBA" id="ARBA00023033"/>
    </source>
</evidence>
<evidence type="ECO:0000256" key="3">
    <source>
        <dbReference type="ARBA" id="ARBA00010617"/>
    </source>
</evidence>
<comment type="caution">
    <text evidence="12">The sequence shown here is derived from an EMBL/GenBank/DDBJ whole genome shotgun (WGS) entry which is preliminary data.</text>
</comment>
<evidence type="ECO:0000313" key="12">
    <source>
        <dbReference type="EMBL" id="ELU37963.1"/>
    </source>
</evidence>
<comment type="similarity">
    <text evidence="3 10">Belongs to the cytochrome P450 family.</text>
</comment>
<feature type="signal peptide" evidence="11">
    <location>
        <begin position="1"/>
        <end position="27"/>
    </location>
</feature>
<dbReference type="EMBL" id="AFRT01002322">
    <property type="protein sequence ID" value="ELU37963.1"/>
    <property type="molecule type" value="Genomic_DNA"/>
</dbReference>
<organism evidence="12 13">
    <name type="scientific">Thanatephorus cucumeris (strain AG1-IA)</name>
    <name type="common">Rice sheath blight fungus</name>
    <name type="synonym">Rhizoctonia solani</name>
    <dbReference type="NCBI Taxonomy" id="983506"/>
    <lineage>
        <taxon>Eukaryota</taxon>
        <taxon>Fungi</taxon>
        <taxon>Dikarya</taxon>
        <taxon>Basidiomycota</taxon>
        <taxon>Agaricomycotina</taxon>
        <taxon>Agaricomycetes</taxon>
        <taxon>Cantharellales</taxon>
        <taxon>Ceratobasidiaceae</taxon>
        <taxon>Rhizoctonia</taxon>
        <taxon>Rhizoctonia solani AG-1</taxon>
    </lineage>
</organism>
<comment type="cofactor">
    <cofactor evidence="1 9">
        <name>heme</name>
        <dbReference type="ChEBI" id="CHEBI:30413"/>
    </cofactor>
</comment>
<keyword evidence="7 9" id="KW-0408">Iron</keyword>
<comment type="pathway">
    <text evidence="2">Secondary metabolite biosynthesis.</text>
</comment>
<dbReference type="GO" id="GO:0020037">
    <property type="term" value="F:heme binding"/>
    <property type="evidence" value="ECO:0007669"/>
    <property type="project" value="InterPro"/>
</dbReference>
<dbReference type="SUPFAM" id="SSF48264">
    <property type="entry name" value="Cytochrome P450"/>
    <property type="match status" value="1"/>
</dbReference>
<dbReference type="STRING" id="983506.L8WMD2"/>
<dbReference type="OrthoDB" id="2789670at2759"/>
<dbReference type="InterPro" id="IPR001128">
    <property type="entry name" value="Cyt_P450"/>
</dbReference>
<dbReference type="Pfam" id="PF00067">
    <property type="entry name" value="p450"/>
    <property type="match status" value="2"/>
</dbReference>
<dbReference type="Proteomes" id="UP000011668">
    <property type="component" value="Unassembled WGS sequence"/>
</dbReference>
<dbReference type="PRINTS" id="PR00463">
    <property type="entry name" value="EP450I"/>
</dbReference>